<keyword evidence="14" id="KW-1208">Phospholipid metabolism</keyword>
<dbReference type="CDD" id="cd09155">
    <property type="entry name" value="PLDc_PaCLS_like_1"/>
    <property type="match status" value="1"/>
</dbReference>
<dbReference type="GO" id="GO:0005576">
    <property type="term" value="C:extracellular region"/>
    <property type="evidence" value="ECO:0007669"/>
    <property type="project" value="UniProtKB-SubCell"/>
</dbReference>
<dbReference type="PANTHER" id="PTHR21248:SF22">
    <property type="entry name" value="PHOSPHOLIPASE D"/>
    <property type="match status" value="1"/>
</dbReference>
<dbReference type="OrthoDB" id="9762009at2"/>
<keyword evidence="4" id="KW-1003">Cell membrane</keyword>
<evidence type="ECO:0000256" key="7">
    <source>
        <dbReference type="ARBA" id="ARBA00022679"/>
    </source>
</evidence>
<evidence type="ECO:0000256" key="3">
    <source>
        <dbReference type="ARBA" id="ARBA00004651"/>
    </source>
</evidence>
<dbReference type="InterPro" id="IPR022924">
    <property type="entry name" value="Cardiolipin_synthase"/>
</dbReference>
<evidence type="ECO:0000256" key="6">
    <source>
        <dbReference type="ARBA" id="ARBA00022525"/>
    </source>
</evidence>
<dbReference type="FunFam" id="3.30.870.10:FF:000014">
    <property type="entry name" value="Cardiolipin synthase"/>
    <property type="match status" value="1"/>
</dbReference>
<dbReference type="GO" id="GO:0005886">
    <property type="term" value="C:plasma membrane"/>
    <property type="evidence" value="ECO:0007669"/>
    <property type="project" value="UniProtKB-SubCell"/>
</dbReference>
<comment type="subcellular location">
    <subcellularLocation>
        <location evidence="3">Cell membrane</location>
        <topology evidence="3">Multi-pass membrane protein</topology>
    </subcellularLocation>
    <subcellularLocation>
        <location evidence="2">Secreted</location>
    </subcellularLocation>
</comment>
<evidence type="ECO:0000256" key="2">
    <source>
        <dbReference type="ARBA" id="ARBA00004613"/>
    </source>
</evidence>
<keyword evidence="13" id="KW-0594">Phospholipid biosynthesis</keyword>
<feature type="domain" description="PLD phosphodiesterase" evidence="17">
    <location>
        <begin position="383"/>
        <end position="410"/>
    </location>
</feature>
<dbReference type="PANTHER" id="PTHR21248">
    <property type="entry name" value="CARDIOLIPIN SYNTHASE"/>
    <property type="match status" value="1"/>
</dbReference>
<keyword evidence="11" id="KW-0443">Lipid metabolism</keyword>
<gene>
    <name evidence="18" type="primary">ywiE</name>
    <name evidence="18" type="ORF">SHM7688_03073</name>
</gene>
<comment type="function">
    <text evidence="1">Could be a virulence factor.</text>
</comment>
<keyword evidence="7 18" id="KW-0808">Transferase</keyword>
<evidence type="ECO:0000313" key="19">
    <source>
        <dbReference type="Proteomes" id="UP000054823"/>
    </source>
</evidence>
<dbReference type="NCBIfam" id="TIGR04265">
    <property type="entry name" value="bac_cardiolipin"/>
    <property type="match status" value="1"/>
</dbReference>
<accession>A0A0P1ET92</accession>
<keyword evidence="5" id="KW-0444">Lipid biosynthesis</keyword>
<dbReference type="SUPFAM" id="SSF56024">
    <property type="entry name" value="Phospholipase D/nuclease"/>
    <property type="match status" value="2"/>
</dbReference>
<evidence type="ECO:0000256" key="1">
    <source>
        <dbReference type="ARBA" id="ARBA00003145"/>
    </source>
</evidence>
<feature type="domain" description="PLD phosphodiesterase" evidence="17">
    <location>
        <begin position="207"/>
        <end position="234"/>
    </location>
</feature>
<name>A0A0P1ET92_9RHOB</name>
<keyword evidence="19" id="KW-1185">Reference proteome</keyword>
<dbReference type="InterPro" id="IPR025202">
    <property type="entry name" value="PLD-like_dom"/>
</dbReference>
<evidence type="ECO:0000256" key="14">
    <source>
        <dbReference type="ARBA" id="ARBA00023264"/>
    </source>
</evidence>
<keyword evidence="9" id="KW-0677">Repeat</keyword>
<dbReference type="RefSeq" id="WP_058240759.1">
    <property type="nucleotide sequence ID" value="NZ_CYPW01000027.1"/>
</dbReference>
<keyword evidence="8 16" id="KW-0812">Transmembrane</keyword>
<dbReference type="STRING" id="321267.SHM7688_03073"/>
<evidence type="ECO:0000256" key="11">
    <source>
        <dbReference type="ARBA" id="ARBA00023098"/>
    </source>
</evidence>
<keyword evidence="12 16" id="KW-0472">Membrane</keyword>
<evidence type="ECO:0000256" key="10">
    <source>
        <dbReference type="ARBA" id="ARBA00022989"/>
    </source>
</evidence>
<sequence length="469" mass="52283">MWTSLIAAGILLLELSAAYCGWRAISSARTAQGAMGWVLFLIFAPVFAVPLYLFFGHHRFSHYTVARRNSALIHAGLSSFHETHRPVTPLPQVAYALEKVADLDTMRGNSMSLLKNGEATFEAIFSAIDAAEHYVLVQFYIFRDDALGGQLKDHLIAAAKRGVSVAFLYDQVGSLRLSQAYLDELSAAGVKVPTNAEMRGPKTRFQINFRNHRKTVVVDGRVGFIGGHNVGDEYLGKDPALGTWRDTHIKLLGPVVMQLQLVFAEDWHWVTDEVLGDALNWAPETVHEDMNALLVPTGPADRLETGALMFFAAICAAKERVWIASPYFVPDRDILSALKVAAMRGVDVRLLLPSTIDHRIVWLARFAFFDEVRLAGVKIYGYQPGFMHQKVILVDDILAGVGTTNLDNRSFRLNFEAMAMFFDPRAAQDVAQMLETDFEQAELLEMPLSEHPWHVRYGAPIARLFAPIL</sequence>
<organism evidence="18 19">
    <name type="scientific">Shimia marina</name>
    <dbReference type="NCBI Taxonomy" id="321267"/>
    <lineage>
        <taxon>Bacteria</taxon>
        <taxon>Pseudomonadati</taxon>
        <taxon>Pseudomonadota</taxon>
        <taxon>Alphaproteobacteria</taxon>
        <taxon>Rhodobacterales</taxon>
        <taxon>Roseobacteraceae</taxon>
    </lineage>
</organism>
<evidence type="ECO:0000256" key="4">
    <source>
        <dbReference type="ARBA" id="ARBA00022475"/>
    </source>
</evidence>
<proteinExistence type="predicted"/>
<evidence type="ECO:0000256" key="12">
    <source>
        <dbReference type="ARBA" id="ARBA00023136"/>
    </source>
</evidence>
<evidence type="ECO:0000256" key="16">
    <source>
        <dbReference type="SAM" id="Phobius"/>
    </source>
</evidence>
<dbReference type="AlphaFoldDB" id="A0A0P1ET92"/>
<protein>
    <recommendedName>
        <fullName evidence="15">Cardiolipin synthase</fullName>
        <ecNumber evidence="15">2.7.8.-</ecNumber>
    </recommendedName>
</protein>
<dbReference type="GO" id="GO:0032049">
    <property type="term" value="P:cardiolipin biosynthetic process"/>
    <property type="evidence" value="ECO:0007669"/>
    <property type="project" value="UniProtKB-UniRule"/>
</dbReference>
<dbReference type="InterPro" id="IPR001736">
    <property type="entry name" value="PLipase_D/transphosphatidylase"/>
</dbReference>
<evidence type="ECO:0000313" key="18">
    <source>
        <dbReference type="EMBL" id="CUH53619.1"/>
    </source>
</evidence>
<dbReference type="EC" id="2.7.8.-" evidence="15"/>
<dbReference type="SMART" id="SM00155">
    <property type="entry name" value="PLDc"/>
    <property type="match status" value="2"/>
</dbReference>
<dbReference type="EMBL" id="CYPW01000027">
    <property type="protein sequence ID" value="CUH53619.1"/>
    <property type="molecule type" value="Genomic_DNA"/>
</dbReference>
<evidence type="ECO:0000256" key="9">
    <source>
        <dbReference type="ARBA" id="ARBA00022737"/>
    </source>
</evidence>
<dbReference type="Pfam" id="PF13396">
    <property type="entry name" value="PLDc_N"/>
    <property type="match status" value="1"/>
</dbReference>
<evidence type="ECO:0000256" key="15">
    <source>
        <dbReference type="NCBIfam" id="TIGR04265"/>
    </source>
</evidence>
<dbReference type="InterPro" id="IPR027379">
    <property type="entry name" value="CLS_N"/>
</dbReference>
<dbReference type="Pfam" id="PF13091">
    <property type="entry name" value="PLDc_2"/>
    <property type="match status" value="2"/>
</dbReference>
<dbReference type="GO" id="GO:0008808">
    <property type="term" value="F:cardiolipin synthase activity"/>
    <property type="evidence" value="ECO:0007669"/>
    <property type="project" value="UniProtKB-UniRule"/>
</dbReference>
<evidence type="ECO:0000256" key="8">
    <source>
        <dbReference type="ARBA" id="ARBA00022692"/>
    </source>
</evidence>
<reference evidence="18 19" key="1">
    <citation type="submission" date="2015-09" db="EMBL/GenBank/DDBJ databases">
        <authorList>
            <consortium name="Swine Surveillance"/>
        </authorList>
    </citation>
    <scope>NUCLEOTIDE SEQUENCE [LARGE SCALE GENOMIC DNA]</scope>
    <source>
        <strain evidence="18 19">CECT 7688</strain>
    </source>
</reference>
<evidence type="ECO:0000259" key="17">
    <source>
        <dbReference type="PROSITE" id="PS50035"/>
    </source>
</evidence>
<keyword evidence="10 16" id="KW-1133">Transmembrane helix</keyword>
<dbReference type="Gene3D" id="3.30.870.10">
    <property type="entry name" value="Endonuclease Chain A"/>
    <property type="match status" value="2"/>
</dbReference>
<evidence type="ECO:0000256" key="5">
    <source>
        <dbReference type="ARBA" id="ARBA00022516"/>
    </source>
</evidence>
<dbReference type="Proteomes" id="UP000054823">
    <property type="component" value="Unassembled WGS sequence"/>
</dbReference>
<keyword evidence="6" id="KW-0964">Secreted</keyword>
<dbReference type="PROSITE" id="PS50035">
    <property type="entry name" value="PLD"/>
    <property type="match status" value="2"/>
</dbReference>
<feature type="transmembrane region" description="Helical" evidence="16">
    <location>
        <begin position="34"/>
        <end position="55"/>
    </location>
</feature>
<evidence type="ECO:0000256" key="13">
    <source>
        <dbReference type="ARBA" id="ARBA00023209"/>
    </source>
</evidence>